<feature type="domain" description="Transposase TnpC homeodomain" evidence="4">
    <location>
        <begin position="47"/>
        <end position="124"/>
    </location>
</feature>
<keyword evidence="1" id="KW-0175">Coiled coil</keyword>
<dbReference type="InterPro" id="IPR052344">
    <property type="entry name" value="Transposase-related"/>
</dbReference>
<organism evidence="7 9">
    <name type="scientific">Pelagibacterium nitratireducens</name>
    <dbReference type="NCBI Taxonomy" id="1046114"/>
    <lineage>
        <taxon>Bacteria</taxon>
        <taxon>Pseudomonadati</taxon>
        <taxon>Pseudomonadota</taxon>
        <taxon>Alphaproteobacteria</taxon>
        <taxon>Hyphomicrobiales</taxon>
        <taxon>Devosiaceae</taxon>
        <taxon>Pelagibacterium</taxon>
    </lineage>
</organism>
<keyword evidence="8" id="KW-0614">Plasmid</keyword>
<keyword evidence="9" id="KW-1185">Reference proteome</keyword>
<dbReference type="EMBL" id="CP146276">
    <property type="protein sequence ID" value="WWT34805.1"/>
    <property type="molecule type" value="Genomic_DNA"/>
</dbReference>
<evidence type="ECO:0000259" key="5">
    <source>
        <dbReference type="Pfam" id="PF13817"/>
    </source>
</evidence>
<evidence type="ECO:0000259" key="2">
    <source>
        <dbReference type="Pfam" id="PF03050"/>
    </source>
</evidence>
<accession>A0ABZ2I0M0</accession>
<reference evidence="7 9" key="1">
    <citation type="submission" date="2024-02" db="EMBL/GenBank/DDBJ databases">
        <title>Complete genome sequence of Pelagibacterium nitratireducens ZH15.</title>
        <authorList>
            <person name="Zhao L.H."/>
        </authorList>
    </citation>
    <scope>NUCLEOTIDE SEQUENCE [LARGE SCALE GENOMIC DNA]</scope>
    <source>
        <strain evidence="7 9">ZH15</strain>
        <plasmid evidence="8 9">unnamed</plasmid>
    </source>
</reference>
<dbReference type="PANTHER" id="PTHR33678">
    <property type="entry name" value="BLL1576 PROTEIN"/>
    <property type="match status" value="1"/>
</dbReference>
<proteinExistence type="predicted"/>
<name>A0ABZ2I0M0_9HYPH</name>
<evidence type="ECO:0000259" key="3">
    <source>
        <dbReference type="Pfam" id="PF13005"/>
    </source>
</evidence>
<evidence type="ECO:0000259" key="4">
    <source>
        <dbReference type="Pfam" id="PF13007"/>
    </source>
</evidence>
<protein>
    <submittedName>
        <fullName evidence="7">IS66 family transposase</fullName>
    </submittedName>
</protein>
<feature type="domain" description="Transposase IS66 zinc-finger binding" evidence="3">
    <location>
        <begin position="129"/>
        <end position="174"/>
    </location>
</feature>
<dbReference type="EMBL" id="CP146275">
    <property type="protein sequence ID" value="WWT33332.1"/>
    <property type="molecule type" value="Genomic_DNA"/>
</dbReference>
<dbReference type="NCBIfam" id="NF033517">
    <property type="entry name" value="transpos_IS66"/>
    <property type="match status" value="1"/>
</dbReference>
<evidence type="ECO:0000313" key="9">
    <source>
        <dbReference type="Proteomes" id="UP001369958"/>
    </source>
</evidence>
<dbReference type="Pfam" id="PF13005">
    <property type="entry name" value="zf-IS66"/>
    <property type="match status" value="1"/>
</dbReference>
<dbReference type="PANTHER" id="PTHR33678:SF1">
    <property type="entry name" value="BLL1576 PROTEIN"/>
    <property type="match status" value="1"/>
</dbReference>
<dbReference type="Pfam" id="PF03050">
    <property type="entry name" value="DDE_Tnp_IS66"/>
    <property type="match status" value="1"/>
</dbReference>
<geneLocation type="plasmid" evidence="8 9">
    <name>unnamed</name>
</geneLocation>
<dbReference type="InterPro" id="IPR004291">
    <property type="entry name" value="Transposase_IS66_central"/>
</dbReference>
<dbReference type="InterPro" id="IPR039552">
    <property type="entry name" value="IS66_C"/>
</dbReference>
<gene>
    <name evidence="7" type="ORF">V6617_02380</name>
    <name evidence="6" type="ORF">V6617_09955</name>
    <name evidence="8" type="ORF">V6617_18910</name>
</gene>
<evidence type="ECO:0000313" key="8">
    <source>
        <dbReference type="EMBL" id="WWT34805.1"/>
    </source>
</evidence>
<sequence>MVEPAGNAEIAALRAALAAAEQRADLAEAEAARVVAEKTDGDAEIARLKLEIEKLKRSLYGQRSERKAKLLDQLEFELEDLEAAATEDELAAEMAAAKAAPVRAFTRKRAQRRAFPDHLPRERVVVPAPQACECCGSDHLVKLGEDVTETLEVIPRQWKVVQTVREKFSCRDCEKISQPPAPFHPTPRGFAGPNLLATILFEKFGQHQPLNRQSERFAREGVPVSLSTLADQVGAATVALKPLHDLIADHVMAADRLHGDDTTVPILAKGQTRTGRVWTYVRDNRPFGGIDGPAALFFASPDRRGEHPRSHLVDYSGILQVDAFAGYNGLFDPERRSEPIQPAFCWAHGRRPLFELADIERVRKKNGKGGAISPVALEAVRRIDEIFAIERDLYGLPPDQRLAERQRLCAPLVEELHAYMMTEREKLSRHAPVAKAMNYMLARWTGFAAFLEDGRICLSNNAAERALRGIALGRKAWLFAGSDRGARRAAFMYTLIVSAKLNDIDPQAWLADVLARIADMPQNRLGELLPWNWVPQATRQAA</sequence>
<evidence type="ECO:0000313" key="7">
    <source>
        <dbReference type="EMBL" id="WWT33332.1"/>
    </source>
</evidence>
<dbReference type="Pfam" id="PF13007">
    <property type="entry name" value="LZ_Tnp_IS66"/>
    <property type="match status" value="1"/>
</dbReference>
<dbReference type="Proteomes" id="UP001369958">
    <property type="component" value="Chromosome"/>
</dbReference>
<dbReference type="InterPro" id="IPR024463">
    <property type="entry name" value="Transposase_TnpC_homeodom"/>
</dbReference>
<dbReference type="RefSeq" id="WP_338606831.1">
    <property type="nucleotide sequence ID" value="NZ_CP146275.1"/>
</dbReference>
<evidence type="ECO:0000256" key="1">
    <source>
        <dbReference type="SAM" id="Coils"/>
    </source>
</evidence>
<dbReference type="EMBL" id="CP146275">
    <property type="protein sequence ID" value="WWT31361.1"/>
    <property type="molecule type" value="Genomic_DNA"/>
</dbReference>
<feature type="domain" description="Transposase IS66 C-terminal" evidence="5">
    <location>
        <begin position="494"/>
        <end position="531"/>
    </location>
</feature>
<dbReference type="Pfam" id="PF13817">
    <property type="entry name" value="DDE_Tnp_IS66_C"/>
    <property type="match status" value="1"/>
</dbReference>
<feature type="coiled-coil region" evidence="1">
    <location>
        <begin position="10"/>
        <end position="91"/>
    </location>
</feature>
<evidence type="ECO:0000313" key="6">
    <source>
        <dbReference type="EMBL" id="WWT31361.1"/>
    </source>
</evidence>
<dbReference type="Proteomes" id="UP001369958">
    <property type="component" value="Plasmid unnamed"/>
</dbReference>
<feature type="domain" description="Transposase IS66 central" evidence="2">
    <location>
        <begin position="189"/>
        <end position="487"/>
    </location>
</feature>
<dbReference type="InterPro" id="IPR024474">
    <property type="entry name" value="Znf_dom_IS66"/>
</dbReference>